<evidence type="ECO:0000256" key="3">
    <source>
        <dbReference type="ARBA" id="ARBA00022630"/>
    </source>
</evidence>
<dbReference type="Pfam" id="PF00441">
    <property type="entry name" value="Acyl-CoA_dh_1"/>
    <property type="match status" value="1"/>
</dbReference>
<dbReference type="InterPro" id="IPR046373">
    <property type="entry name" value="Acyl-CoA_Oxase/DH_mid-dom_sf"/>
</dbReference>
<feature type="domain" description="Acyl-CoA dehydrogenase/oxidase C-terminal" evidence="8">
    <location>
        <begin position="251"/>
        <end position="403"/>
    </location>
</feature>
<comment type="cofactor">
    <cofactor evidence="1 6">
        <name>FAD</name>
        <dbReference type="ChEBI" id="CHEBI:57692"/>
    </cofactor>
</comment>
<dbReference type="GO" id="GO:0050660">
    <property type="term" value="F:flavin adenine dinucleotide binding"/>
    <property type="evidence" value="ECO:0007669"/>
    <property type="project" value="InterPro"/>
</dbReference>
<gene>
    <name evidence="11" type="ORF">EY643_06985</name>
</gene>
<evidence type="ECO:0000259" key="8">
    <source>
        <dbReference type="Pfam" id="PF00441"/>
    </source>
</evidence>
<keyword evidence="4 6" id="KW-0274">FAD</keyword>
<dbReference type="GO" id="GO:0016627">
    <property type="term" value="F:oxidoreductase activity, acting on the CH-CH group of donors"/>
    <property type="evidence" value="ECO:0007669"/>
    <property type="project" value="InterPro"/>
</dbReference>
<dbReference type="EMBL" id="CP036422">
    <property type="protein sequence ID" value="QFU77794.1"/>
    <property type="molecule type" value="Genomic_DNA"/>
</dbReference>
<evidence type="ECO:0000256" key="5">
    <source>
        <dbReference type="ARBA" id="ARBA00023002"/>
    </source>
</evidence>
<evidence type="ECO:0000259" key="10">
    <source>
        <dbReference type="Pfam" id="PF02771"/>
    </source>
</evidence>
<dbReference type="InterPro" id="IPR009100">
    <property type="entry name" value="AcylCoA_DH/oxidase_NM_dom_sf"/>
</dbReference>
<dbReference type="AlphaFoldDB" id="A0A5P9NR18"/>
<feature type="domain" description="Acyl-CoA dehydrogenase/oxidase N-terminal" evidence="10">
    <location>
        <begin position="18"/>
        <end position="141"/>
    </location>
</feature>
<dbReference type="Gene3D" id="1.10.540.10">
    <property type="entry name" value="Acyl-CoA dehydrogenase/oxidase, N-terminal domain"/>
    <property type="match status" value="1"/>
</dbReference>
<dbReference type="InterPro" id="IPR052161">
    <property type="entry name" value="Mycobact_Acyl-CoA_DH"/>
</dbReference>
<proteinExistence type="inferred from homology"/>
<protein>
    <submittedName>
        <fullName evidence="11">Acyl-CoA dehydrogenase</fullName>
    </submittedName>
</protein>
<reference evidence="11 12" key="1">
    <citation type="submission" date="2019-02" db="EMBL/GenBank/DDBJ databases">
        <authorList>
            <person name="Li S.-H."/>
        </authorList>
    </citation>
    <scope>NUCLEOTIDE SEQUENCE [LARGE SCALE GENOMIC DNA]</scope>
    <source>
        <strain evidence="11 12">IMCC14385</strain>
    </source>
</reference>
<evidence type="ECO:0000256" key="1">
    <source>
        <dbReference type="ARBA" id="ARBA00001974"/>
    </source>
</evidence>
<evidence type="ECO:0000259" key="9">
    <source>
        <dbReference type="Pfam" id="PF02770"/>
    </source>
</evidence>
<dbReference type="Proteomes" id="UP000326287">
    <property type="component" value="Chromosome"/>
</dbReference>
<dbReference type="InterPro" id="IPR006091">
    <property type="entry name" value="Acyl-CoA_Oxase/DH_mid-dom"/>
</dbReference>
<name>A0A5P9NR18_9GAMM</name>
<dbReference type="Gene3D" id="1.20.140.10">
    <property type="entry name" value="Butyryl-CoA Dehydrogenase, subunit A, domain 3"/>
    <property type="match status" value="1"/>
</dbReference>
<organism evidence="11 12">
    <name type="scientific">Halioglobus maricola</name>
    <dbReference type="NCBI Taxonomy" id="2601894"/>
    <lineage>
        <taxon>Bacteria</taxon>
        <taxon>Pseudomonadati</taxon>
        <taxon>Pseudomonadota</taxon>
        <taxon>Gammaproteobacteria</taxon>
        <taxon>Cellvibrionales</taxon>
        <taxon>Halieaceae</taxon>
        <taxon>Halioglobus</taxon>
    </lineage>
</organism>
<dbReference type="InterPro" id="IPR037069">
    <property type="entry name" value="AcylCoA_DH/ox_N_sf"/>
</dbReference>
<feature type="region of interest" description="Disordered" evidence="7">
    <location>
        <begin position="1"/>
        <end position="20"/>
    </location>
</feature>
<dbReference type="InterPro" id="IPR013786">
    <property type="entry name" value="AcylCoA_DH/ox_N"/>
</dbReference>
<dbReference type="GO" id="GO:0005886">
    <property type="term" value="C:plasma membrane"/>
    <property type="evidence" value="ECO:0007669"/>
    <property type="project" value="TreeGrafter"/>
</dbReference>
<evidence type="ECO:0000256" key="4">
    <source>
        <dbReference type="ARBA" id="ARBA00022827"/>
    </source>
</evidence>
<dbReference type="Pfam" id="PF02771">
    <property type="entry name" value="Acyl-CoA_dh_N"/>
    <property type="match status" value="1"/>
</dbReference>
<dbReference type="SUPFAM" id="SSF47203">
    <property type="entry name" value="Acyl-CoA dehydrogenase C-terminal domain-like"/>
    <property type="match status" value="1"/>
</dbReference>
<keyword evidence="3 6" id="KW-0285">Flavoprotein</keyword>
<evidence type="ECO:0000256" key="6">
    <source>
        <dbReference type="RuleBase" id="RU362125"/>
    </source>
</evidence>
<evidence type="ECO:0000256" key="2">
    <source>
        <dbReference type="ARBA" id="ARBA00009347"/>
    </source>
</evidence>
<evidence type="ECO:0000313" key="11">
    <source>
        <dbReference type="EMBL" id="QFU77794.1"/>
    </source>
</evidence>
<keyword evidence="12" id="KW-1185">Reference proteome</keyword>
<dbReference type="Pfam" id="PF02770">
    <property type="entry name" value="Acyl-CoA_dh_M"/>
    <property type="match status" value="1"/>
</dbReference>
<dbReference type="CDD" id="cd01152">
    <property type="entry name" value="ACAD_fadE6_17_26"/>
    <property type="match status" value="1"/>
</dbReference>
<accession>A0A5P9NR18</accession>
<dbReference type="Gene3D" id="2.40.110.10">
    <property type="entry name" value="Butyryl-CoA Dehydrogenase, subunit A, domain 2"/>
    <property type="match status" value="1"/>
</dbReference>
<feature type="domain" description="Acyl-CoA oxidase/dehydrogenase middle" evidence="9">
    <location>
        <begin position="145"/>
        <end position="239"/>
    </location>
</feature>
<evidence type="ECO:0000313" key="12">
    <source>
        <dbReference type="Proteomes" id="UP000326287"/>
    </source>
</evidence>
<dbReference type="PANTHER" id="PTHR43292:SF4">
    <property type="entry name" value="ACYL-COA DEHYDROGENASE FADE34"/>
    <property type="match status" value="1"/>
</dbReference>
<dbReference type="SUPFAM" id="SSF56645">
    <property type="entry name" value="Acyl-CoA dehydrogenase NM domain-like"/>
    <property type="match status" value="1"/>
</dbReference>
<dbReference type="InterPro" id="IPR009075">
    <property type="entry name" value="AcylCo_DH/oxidase_C"/>
</dbReference>
<dbReference type="InterPro" id="IPR036250">
    <property type="entry name" value="AcylCo_DH-like_C"/>
</dbReference>
<dbReference type="PANTHER" id="PTHR43292">
    <property type="entry name" value="ACYL-COA DEHYDROGENASE"/>
    <property type="match status" value="1"/>
</dbReference>
<keyword evidence="5 6" id="KW-0560">Oxidoreductase</keyword>
<dbReference type="OrthoDB" id="9769473at2"/>
<comment type="similarity">
    <text evidence="2 6">Belongs to the acyl-CoA dehydrogenase family.</text>
</comment>
<evidence type="ECO:0000256" key="7">
    <source>
        <dbReference type="SAM" id="MobiDB-lite"/>
    </source>
</evidence>
<sequence>MILAHENASDNTAQDTDAEHQAFREEARSWIDQNAPKHLKSHLETSVFGKINTGDENPLAACKAWQRKKAEAGWAALMWPKEYGGRGATPMESIIWSQEEGVYSELTYPFVIGTGMCGPTMIAYATEEQKKRYLPKLASGEEVWCQLFSEPGSGSDLAGLRTKAVKDGDDWVINGQKIWTSEAHHSDYGILITRTDPTVAKHKGLTMFFVDMRSEGVDVRPIKQINGGSSFNEVYFENVRIPDTQRLGEVGDGWNVSLTTLMNERMAIGGIIATGVPEMIDLIQDLLVDNGKAIERSDVRARLAEYYTKATGLKNAGVRSINLVAKGGIPGPENSIGKLVAGELMQDLAKYVMDLQGFAALIDDPDIAVGNSRFQAMLMRSPAVRIEGGTDQILRNIISERVLGLPAEMRADKGLAFNEIPTGNS</sequence>
<dbReference type="KEGG" id="halc:EY643_06985"/>
<dbReference type="FunFam" id="2.40.110.10:FF:000011">
    <property type="entry name" value="Acyl-CoA dehydrogenase FadE34"/>
    <property type="match status" value="1"/>
</dbReference>